<dbReference type="Pfam" id="PF04993">
    <property type="entry name" value="TfoX_N"/>
    <property type="match status" value="1"/>
</dbReference>
<dbReference type="EMBL" id="PYOU01000003">
    <property type="protein sequence ID" value="PSX11730.1"/>
    <property type="molecule type" value="Genomic_DNA"/>
</dbReference>
<sequence>MTSPKEDYLNYLNKFGEQEKRSMFGGTGVFIDGAMFAIVTPASMYIRGGEKLDPELIKLGCAKFKHIKKSKTATVNYYEIRDLLEKDPQVCNQLVAKSIEFSCKDKAFKQSGANKRLRDLPNMRLTLERMVKRTGVLDVPTFLELGAVNVYRKVCEHHGEEVNRNLLWIFAGAVKGCHWQLLTDEYKSGLLEQYHSTTN</sequence>
<dbReference type="InterPro" id="IPR007077">
    <property type="entry name" value="TfoX_C"/>
</dbReference>
<evidence type="ECO:0000313" key="5">
    <source>
        <dbReference type="Proteomes" id="UP000240989"/>
    </source>
</evidence>
<dbReference type="InterPro" id="IPR007076">
    <property type="entry name" value="TfoX_N"/>
</dbReference>
<dbReference type="GeneID" id="61229609"/>
<dbReference type="Proteomes" id="UP000240989">
    <property type="component" value="Unassembled WGS sequence"/>
</dbReference>
<dbReference type="RefSeq" id="WP_005368682.1">
    <property type="nucleotide sequence ID" value="NZ_JAKJTG010000010.1"/>
</dbReference>
<dbReference type="Pfam" id="PF04994">
    <property type="entry name" value="TfoX_C"/>
    <property type="match status" value="1"/>
</dbReference>
<accession>A0A0D8N829</accession>
<protein>
    <submittedName>
        <fullName evidence="3">DNA transformation protein</fullName>
    </submittedName>
</protein>
<evidence type="ECO:0000259" key="1">
    <source>
        <dbReference type="Pfam" id="PF04993"/>
    </source>
</evidence>
<dbReference type="EMBL" id="PYOY01000005">
    <property type="protein sequence ID" value="PSX07220.1"/>
    <property type="molecule type" value="Genomic_DNA"/>
</dbReference>
<dbReference type="PIRSF" id="PIRSF028788">
    <property type="entry name" value="TfoX_Sxy"/>
    <property type="match status" value="1"/>
</dbReference>
<dbReference type="SUPFAM" id="SSF159894">
    <property type="entry name" value="YgaC/TfoX-N like"/>
    <property type="match status" value="1"/>
</dbReference>
<dbReference type="Proteomes" id="UP000241440">
    <property type="component" value="Unassembled WGS sequence"/>
</dbReference>
<dbReference type="GO" id="GO:0030420">
    <property type="term" value="P:establishment of competence for transformation"/>
    <property type="evidence" value="ECO:0007669"/>
    <property type="project" value="InterPro"/>
</dbReference>
<dbReference type="InterPro" id="IPR047525">
    <property type="entry name" value="TfoX-like"/>
</dbReference>
<dbReference type="AlphaFoldDB" id="A0A0D8N829"/>
<dbReference type="Gene3D" id="1.10.150.20">
    <property type="entry name" value="5' to 3' exonuclease, C-terminal subdomain"/>
    <property type="match status" value="1"/>
</dbReference>
<evidence type="ECO:0000313" key="4">
    <source>
        <dbReference type="EMBL" id="PSX11730.1"/>
    </source>
</evidence>
<dbReference type="PANTHER" id="PTHR36121">
    <property type="entry name" value="PROTEIN SXY"/>
    <property type="match status" value="1"/>
</dbReference>
<gene>
    <name evidence="4" type="ORF">C0W27_04995</name>
    <name evidence="3" type="ORF">C0W41_11280</name>
</gene>
<evidence type="ECO:0000313" key="3">
    <source>
        <dbReference type="EMBL" id="PSX07220.1"/>
    </source>
</evidence>
<reference evidence="5 6" key="1">
    <citation type="submission" date="2018-01" db="EMBL/GenBank/DDBJ databases">
        <title>Whole genome sequencing of Histamine producing bacteria.</title>
        <authorList>
            <person name="Butler K."/>
        </authorList>
    </citation>
    <scope>NUCLEOTIDE SEQUENCE [LARGE SCALE GENOMIC DNA]</scope>
    <source>
        <strain evidence="3 6">A2-1</strain>
        <strain evidence="4 5">A6-1</strain>
    </source>
</reference>
<organism evidence="3 6">
    <name type="scientific">Photobacterium angustum</name>
    <dbReference type="NCBI Taxonomy" id="661"/>
    <lineage>
        <taxon>Bacteria</taxon>
        <taxon>Pseudomonadati</taxon>
        <taxon>Pseudomonadota</taxon>
        <taxon>Gammaproteobacteria</taxon>
        <taxon>Vibrionales</taxon>
        <taxon>Vibrionaceae</taxon>
        <taxon>Photobacterium</taxon>
    </lineage>
</organism>
<name>A0A0D8N829_PHOAN</name>
<proteinExistence type="predicted"/>
<comment type="caution">
    <text evidence="3">The sequence shown here is derived from an EMBL/GenBank/DDBJ whole genome shotgun (WGS) entry which is preliminary data.</text>
</comment>
<dbReference type="InterPro" id="IPR026256">
    <property type="entry name" value="TfoX-like_gammaprotbact"/>
</dbReference>
<feature type="domain" description="TfoX N-terminal" evidence="1">
    <location>
        <begin position="11"/>
        <end position="101"/>
    </location>
</feature>
<evidence type="ECO:0000259" key="2">
    <source>
        <dbReference type="Pfam" id="PF04994"/>
    </source>
</evidence>
<dbReference type="PANTHER" id="PTHR36121:SF1">
    <property type="entry name" value="PROTEIN SXY"/>
    <property type="match status" value="1"/>
</dbReference>
<feature type="domain" description="TfoX C-terminal" evidence="2">
    <location>
        <begin position="114"/>
        <end position="194"/>
    </location>
</feature>
<evidence type="ECO:0000313" key="6">
    <source>
        <dbReference type="Proteomes" id="UP000241440"/>
    </source>
</evidence>
<keyword evidence="5" id="KW-1185">Reference proteome</keyword>
<dbReference type="Gene3D" id="3.30.1460.30">
    <property type="entry name" value="YgaC/TfoX-N like chaperone"/>
    <property type="match status" value="1"/>
</dbReference>